<dbReference type="Pfam" id="PF09285">
    <property type="entry name" value="Elong-fact-P_C"/>
    <property type="match status" value="1"/>
</dbReference>
<dbReference type="Pfam" id="PF08207">
    <property type="entry name" value="EFP_N"/>
    <property type="match status" value="1"/>
</dbReference>
<evidence type="ECO:0000313" key="3">
    <source>
        <dbReference type="EMBL" id="PJE64407.1"/>
    </source>
</evidence>
<dbReference type="GO" id="GO:0005829">
    <property type="term" value="C:cytosol"/>
    <property type="evidence" value="ECO:0007669"/>
    <property type="project" value="UniProtKB-ARBA"/>
</dbReference>
<dbReference type="InterPro" id="IPR014722">
    <property type="entry name" value="Rib_uL2_dom2"/>
</dbReference>
<gene>
    <name evidence="3" type="ORF">COU90_03090</name>
</gene>
<evidence type="ECO:0000259" key="2">
    <source>
        <dbReference type="SMART" id="SM00841"/>
    </source>
</evidence>
<comment type="similarity">
    <text evidence="1">Belongs to the elongation factor P family.</text>
</comment>
<sequence length="187" mass="21045">MLDYNELKKGTLFEWNGEPYEVVEYNFMRMQQRRPVAQTKIRNLKTGSVSSQTFKQSDTFKELSIEKKSAIFVFCNKDTCTFYPSGKPGERFVIAIDALGDKIKYLKPQSEILARYINDKLLDIVLPIKVDIAVKEAPPAVKGNTAQGGVKQVTLETGAVINTPMFIEPGDIVRINTETGAYVERVT</sequence>
<dbReference type="PIRSF" id="PIRSF005901">
    <property type="entry name" value="EF-P"/>
    <property type="match status" value="1"/>
</dbReference>
<dbReference type="SMART" id="SM00841">
    <property type="entry name" value="Elong-fact-P_C"/>
    <property type="match status" value="1"/>
</dbReference>
<dbReference type="InterPro" id="IPR013185">
    <property type="entry name" value="Transl_elong_KOW-like"/>
</dbReference>
<dbReference type="SUPFAM" id="SSF50249">
    <property type="entry name" value="Nucleic acid-binding proteins"/>
    <property type="match status" value="1"/>
</dbReference>
<dbReference type="GO" id="GO:0043043">
    <property type="term" value="P:peptide biosynthetic process"/>
    <property type="evidence" value="ECO:0007669"/>
    <property type="project" value="InterPro"/>
</dbReference>
<dbReference type="InterPro" id="IPR015365">
    <property type="entry name" value="Elong-fact-P_C"/>
</dbReference>
<evidence type="ECO:0000313" key="4">
    <source>
        <dbReference type="Proteomes" id="UP000229098"/>
    </source>
</evidence>
<dbReference type="Gene3D" id="2.30.30.30">
    <property type="match status" value="1"/>
</dbReference>
<name>A0A2M8KWX9_9BACT</name>
<dbReference type="GO" id="GO:0003746">
    <property type="term" value="F:translation elongation factor activity"/>
    <property type="evidence" value="ECO:0007669"/>
    <property type="project" value="UniProtKB-KW"/>
</dbReference>
<dbReference type="SUPFAM" id="SSF50104">
    <property type="entry name" value="Translation proteins SH3-like domain"/>
    <property type="match status" value="1"/>
</dbReference>
<dbReference type="Gene3D" id="2.40.50.140">
    <property type="entry name" value="Nucleic acid-binding proteins"/>
    <property type="match status" value="1"/>
</dbReference>
<dbReference type="InterPro" id="IPR008991">
    <property type="entry name" value="Translation_prot_SH3-like_sf"/>
</dbReference>
<comment type="caution">
    <text evidence="3">The sequence shown here is derived from an EMBL/GenBank/DDBJ whole genome shotgun (WGS) entry which is preliminary data.</text>
</comment>
<dbReference type="PANTHER" id="PTHR30053">
    <property type="entry name" value="ELONGATION FACTOR P"/>
    <property type="match status" value="1"/>
</dbReference>
<dbReference type="InterPro" id="IPR012340">
    <property type="entry name" value="NA-bd_OB-fold"/>
</dbReference>
<dbReference type="EMBL" id="PFEF01000006">
    <property type="protein sequence ID" value="PJE64407.1"/>
    <property type="molecule type" value="Genomic_DNA"/>
</dbReference>
<dbReference type="AlphaFoldDB" id="A0A2M8KWX9"/>
<dbReference type="FunFam" id="2.40.50.140:FF:000004">
    <property type="entry name" value="Elongation factor P"/>
    <property type="match status" value="1"/>
</dbReference>
<feature type="domain" description="Elongation factor P C-terminal" evidence="2">
    <location>
        <begin position="130"/>
        <end position="185"/>
    </location>
</feature>
<protein>
    <submittedName>
        <fullName evidence="3">Elongation factor P</fullName>
    </submittedName>
</protein>
<dbReference type="PANTHER" id="PTHR30053:SF12">
    <property type="entry name" value="ELONGATION FACTOR P (EF-P) FAMILY PROTEIN"/>
    <property type="match status" value="1"/>
</dbReference>
<organism evidence="3 4">
    <name type="scientific">Candidatus Ryanbacteria bacterium CG10_big_fil_rev_8_21_14_0_10_43_42</name>
    <dbReference type="NCBI Taxonomy" id="1974864"/>
    <lineage>
        <taxon>Bacteria</taxon>
        <taxon>Candidatus Ryaniibacteriota</taxon>
    </lineage>
</organism>
<keyword evidence="3" id="KW-0251">Elongation factor</keyword>
<proteinExistence type="inferred from homology"/>
<accession>A0A2M8KWX9</accession>
<dbReference type="InterPro" id="IPR020599">
    <property type="entry name" value="Transl_elong_fac_P/YeiP"/>
</dbReference>
<keyword evidence="3" id="KW-0648">Protein biosynthesis</keyword>
<dbReference type="Proteomes" id="UP000229098">
    <property type="component" value="Unassembled WGS sequence"/>
</dbReference>
<evidence type="ECO:0000256" key="1">
    <source>
        <dbReference type="ARBA" id="ARBA00009479"/>
    </source>
</evidence>
<reference evidence="4" key="1">
    <citation type="submission" date="2017-09" db="EMBL/GenBank/DDBJ databases">
        <title>Depth-based differentiation of microbial function through sediment-hosted aquifers and enrichment of novel symbionts in the deep terrestrial subsurface.</title>
        <authorList>
            <person name="Probst A.J."/>
            <person name="Ladd B."/>
            <person name="Jarett J.K."/>
            <person name="Geller-Mcgrath D.E."/>
            <person name="Sieber C.M.K."/>
            <person name="Emerson J.B."/>
            <person name="Anantharaman K."/>
            <person name="Thomas B.C."/>
            <person name="Malmstrom R."/>
            <person name="Stieglmeier M."/>
            <person name="Klingl A."/>
            <person name="Woyke T."/>
            <person name="Ryan C.M."/>
            <person name="Banfield J.F."/>
        </authorList>
    </citation>
    <scope>NUCLEOTIDE SEQUENCE [LARGE SCALE GENOMIC DNA]</scope>
</reference>